<evidence type="ECO:0000313" key="2">
    <source>
        <dbReference type="EMBL" id="OMG71599.1"/>
    </source>
</evidence>
<keyword evidence="1" id="KW-0472">Membrane</keyword>
<evidence type="ECO:0000256" key="1">
    <source>
        <dbReference type="SAM" id="Phobius"/>
    </source>
</evidence>
<keyword evidence="1" id="KW-0812">Transmembrane</keyword>
<dbReference type="AlphaFoldDB" id="A0A1R1J8Q2"/>
<dbReference type="EMBL" id="MTJZ01000025">
    <property type="protein sequence ID" value="OMG71599.1"/>
    <property type="molecule type" value="Genomic_DNA"/>
</dbReference>
<feature type="non-terminal residue" evidence="2">
    <location>
        <position position="93"/>
    </location>
</feature>
<gene>
    <name evidence="2" type="ORF">BW685_20565</name>
</gene>
<accession>A0A1R1J8Q2</accession>
<name>A0A1R1J8Q2_9BURK</name>
<evidence type="ECO:0000313" key="3">
    <source>
        <dbReference type="Proteomes" id="UP000187194"/>
    </source>
</evidence>
<protein>
    <submittedName>
        <fullName evidence="2">C-type cytochrome biogenesis protein CcsB</fullName>
    </submittedName>
</protein>
<dbReference type="Proteomes" id="UP000187194">
    <property type="component" value="Unassembled WGS sequence"/>
</dbReference>
<sequence>MLAPGGARPFLLRLDAVDWLFALAMLAGAGFALTRYAAFMNGYDEAVLIGAVPALVTLGWRWKPARLLMASIAALALLSIRIYQGDLARADSA</sequence>
<proteinExistence type="predicted"/>
<reference evidence="2 3" key="1">
    <citation type="submission" date="2017-01" db="EMBL/GenBank/DDBJ databases">
        <title>Phylogeographic, genomic and meropenem susceptibility analysis of Burkholderia ubonensis.</title>
        <authorList>
            <person name="Price E.P."/>
            <person name="Sarovich D.S."/>
            <person name="Webb J.R."/>
            <person name="Hall C.M."/>
            <person name="Sahl J.W."/>
            <person name="Kaestli M."/>
            <person name="Mayo M."/>
            <person name="Harrington G."/>
            <person name="Baker A.L."/>
            <person name="Sidak-Loftis L.C."/>
            <person name="Lummis M."/>
            <person name="Schupp J.M."/>
            <person name="Gillece J.D."/>
            <person name="Tuanyok A."/>
            <person name="Warner J."/>
            <person name="Busch J.D."/>
            <person name="Keim P."/>
            <person name="Currie B.J."/>
            <person name="Wagner D.M."/>
        </authorList>
    </citation>
    <scope>NUCLEOTIDE SEQUENCE [LARGE SCALE GENOMIC DNA]</scope>
    <source>
        <strain evidence="2 3">A21</strain>
    </source>
</reference>
<keyword evidence="1" id="KW-1133">Transmembrane helix</keyword>
<comment type="caution">
    <text evidence="2">The sequence shown here is derived from an EMBL/GenBank/DDBJ whole genome shotgun (WGS) entry which is preliminary data.</text>
</comment>
<organism evidence="2 3">
    <name type="scientific">Burkholderia ubonensis</name>
    <dbReference type="NCBI Taxonomy" id="101571"/>
    <lineage>
        <taxon>Bacteria</taxon>
        <taxon>Pseudomonadati</taxon>
        <taxon>Pseudomonadota</taxon>
        <taxon>Betaproteobacteria</taxon>
        <taxon>Burkholderiales</taxon>
        <taxon>Burkholderiaceae</taxon>
        <taxon>Burkholderia</taxon>
        <taxon>Burkholderia cepacia complex</taxon>
    </lineage>
</organism>
<feature type="transmembrane region" description="Helical" evidence="1">
    <location>
        <begin position="20"/>
        <end position="39"/>
    </location>
</feature>